<sequence>MVIIPAILTSDAVEFETWMARVVADGRYGRVQVDFIDGEYVNNKSIRVEECKSVSKFGLKFDAHLMVVQSNIDKWAQEAKKAGFDRIIPQLESISYPENYRGLALDVHSPVESIKPYLGSLDVVVVMSVEPGFGGQEFAGAALLNVKELLWLREERQYKYKICVDGGVGREQVEYLAKEGVDEVAVGVKRVLSW</sequence>
<dbReference type="Pfam" id="PF00834">
    <property type="entry name" value="Ribul_P_3_epim"/>
    <property type="match status" value="1"/>
</dbReference>
<dbReference type="AlphaFoldDB" id="A0A1F4ZDM6"/>
<keyword evidence="1" id="KW-0479">Metal-binding</keyword>
<gene>
    <name evidence="3" type="ORF">A2989_05325</name>
</gene>
<proteinExistence type="predicted"/>
<dbReference type="EMBL" id="MEXN01000001">
    <property type="protein sequence ID" value="OGD04420.1"/>
    <property type="molecule type" value="Genomic_DNA"/>
</dbReference>
<protein>
    <recommendedName>
        <fullName evidence="5">Ribulose-phosphate 3-epimerase</fullName>
    </recommendedName>
</protein>
<dbReference type="InterPro" id="IPR000056">
    <property type="entry name" value="Ribul_P_3_epim-like"/>
</dbReference>
<accession>A0A1F4ZDM6</accession>
<comment type="caution">
    <text evidence="3">The sequence shown here is derived from an EMBL/GenBank/DDBJ whole genome shotgun (WGS) entry which is preliminary data.</text>
</comment>
<dbReference type="Gene3D" id="3.20.20.70">
    <property type="entry name" value="Aldolase class I"/>
    <property type="match status" value="1"/>
</dbReference>
<dbReference type="PANTHER" id="PTHR11749">
    <property type="entry name" value="RIBULOSE-5-PHOSPHATE-3-EPIMERASE"/>
    <property type="match status" value="1"/>
</dbReference>
<evidence type="ECO:0000313" key="3">
    <source>
        <dbReference type="EMBL" id="OGD04420.1"/>
    </source>
</evidence>
<organism evidence="3 4">
    <name type="scientific">Candidatus Amesbacteria bacterium RIFCSPLOWO2_01_FULL_48_25</name>
    <dbReference type="NCBI Taxonomy" id="1797259"/>
    <lineage>
        <taxon>Bacteria</taxon>
        <taxon>Candidatus Amesiibacteriota</taxon>
    </lineage>
</organism>
<evidence type="ECO:0000256" key="1">
    <source>
        <dbReference type="ARBA" id="ARBA00022723"/>
    </source>
</evidence>
<name>A0A1F4ZDM6_9BACT</name>
<reference evidence="3 4" key="1">
    <citation type="journal article" date="2016" name="Nat. Commun.">
        <title>Thousands of microbial genomes shed light on interconnected biogeochemical processes in an aquifer system.</title>
        <authorList>
            <person name="Anantharaman K."/>
            <person name="Brown C.T."/>
            <person name="Hug L.A."/>
            <person name="Sharon I."/>
            <person name="Castelle C.J."/>
            <person name="Probst A.J."/>
            <person name="Thomas B.C."/>
            <person name="Singh A."/>
            <person name="Wilkins M.J."/>
            <person name="Karaoz U."/>
            <person name="Brodie E.L."/>
            <person name="Williams K.H."/>
            <person name="Hubbard S.S."/>
            <person name="Banfield J.F."/>
        </authorList>
    </citation>
    <scope>NUCLEOTIDE SEQUENCE [LARGE SCALE GENOMIC DNA]</scope>
</reference>
<evidence type="ECO:0008006" key="5">
    <source>
        <dbReference type="Google" id="ProtNLM"/>
    </source>
</evidence>
<dbReference type="InterPro" id="IPR013785">
    <property type="entry name" value="Aldolase_TIM"/>
</dbReference>
<dbReference type="Proteomes" id="UP000177080">
    <property type="component" value="Unassembled WGS sequence"/>
</dbReference>
<keyword evidence="2" id="KW-0413">Isomerase</keyword>
<dbReference type="GO" id="GO:0046872">
    <property type="term" value="F:metal ion binding"/>
    <property type="evidence" value="ECO:0007669"/>
    <property type="project" value="UniProtKB-KW"/>
</dbReference>
<dbReference type="STRING" id="1797259.A2989_05325"/>
<dbReference type="SUPFAM" id="SSF51366">
    <property type="entry name" value="Ribulose-phoshate binding barrel"/>
    <property type="match status" value="1"/>
</dbReference>
<dbReference type="InterPro" id="IPR011060">
    <property type="entry name" value="RibuloseP-bd_barrel"/>
</dbReference>
<evidence type="ECO:0000313" key="4">
    <source>
        <dbReference type="Proteomes" id="UP000177080"/>
    </source>
</evidence>
<dbReference type="PROSITE" id="PS01086">
    <property type="entry name" value="RIBUL_P_3_EPIMER_2"/>
    <property type="match status" value="1"/>
</dbReference>
<dbReference type="GO" id="GO:0016857">
    <property type="term" value="F:racemase and epimerase activity, acting on carbohydrates and derivatives"/>
    <property type="evidence" value="ECO:0007669"/>
    <property type="project" value="InterPro"/>
</dbReference>
<dbReference type="GO" id="GO:0005975">
    <property type="term" value="P:carbohydrate metabolic process"/>
    <property type="evidence" value="ECO:0007669"/>
    <property type="project" value="InterPro"/>
</dbReference>
<evidence type="ECO:0000256" key="2">
    <source>
        <dbReference type="ARBA" id="ARBA00023235"/>
    </source>
</evidence>